<dbReference type="GO" id="GO:0019441">
    <property type="term" value="P:L-tryptophan catabolic process to kynurenine"/>
    <property type="evidence" value="ECO:0007669"/>
    <property type="project" value="TreeGrafter"/>
</dbReference>
<accession>A0AAE0BW25</accession>
<dbReference type="AlphaFoldDB" id="A0AAE0BW25"/>
<protein>
    <recommendedName>
        <fullName evidence="6">Kynureninase</fullName>
    </recommendedName>
</protein>
<proteinExistence type="predicted"/>
<dbReference type="GO" id="GO:0030170">
    <property type="term" value="F:pyridoxal phosphate binding"/>
    <property type="evidence" value="ECO:0007669"/>
    <property type="project" value="InterPro"/>
</dbReference>
<dbReference type="PANTHER" id="PTHR14084">
    <property type="entry name" value="KYNURENINASE"/>
    <property type="match status" value="1"/>
</dbReference>
<dbReference type="PANTHER" id="PTHR14084:SF0">
    <property type="entry name" value="KYNURENINASE"/>
    <property type="match status" value="1"/>
</dbReference>
<keyword evidence="2" id="KW-0378">Hydrolase</keyword>
<dbReference type="GO" id="GO:0005737">
    <property type="term" value="C:cytoplasm"/>
    <property type="evidence" value="ECO:0007669"/>
    <property type="project" value="InterPro"/>
</dbReference>
<dbReference type="GO" id="GO:0043420">
    <property type="term" value="P:anthranilate metabolic process"/>
    <property type="evidence" value="ECO:0007669"/>
    <property type="project" value="TreeGrafter"/>
</dbReference>
<evidence type="ECO:0000256" key="1">
    <source>
        <dbReference type="ARBA" id="ARBA00022642"/>
    </source>
</evidence>
<sequence length="389" mass="43058">MSKWQDEGVGGWDTWFTFASSRPVQVLSRLVGGSIEADVHDVCITGSITENLHKLLEAFYLKYACDTRYNVLVTALDFPTDAYAAQALIKRHPNRGGKVHAVQSEDGNTLDPEDIIKAITDPDAAICVALLPTVLFKSGQLLPIARIAECAREHNVALIIDAAHSVGCVPHDFDRWGVAAATWCCYKYLNGGPGCPAGLFIHREHLPLDNPFKGWFGVQDEEQFKMSHTYKPASGVFAFQTGTPPILSLAPLCAVLENVFAEVDILDIRAASLALNGLFMDLCESRVCNNSQQLFRLITPRRDQDRGGHVALAVGPDSSRALLLSKVLRNEKRIIVDYRPPDVLRFCFTALYNTRAEVEETVRVLQEICGWSETDFQARKSRVQSTLVV</sequence>
<dbReference type="Pfam" id="PF22580">
    <property type="entry name" value="KYNU_C"/>
    <property type="match status" value="1"/>
</dbReference>
<dbReference type="EMBL" id="LGRX02032577">
    <property type="protein sequence ID" value="KAK3243898.1"/>
    <property type="molecule type" value="Genomic_DNA"/>
</dbReference>
<evidence type="ECO:0000256" key="2">
    <source>
        <dbReference type="ARBA" id="ARBA00022801"/>
    </source>
</evidence>
<organism evidence="4 5">
    <name type="scientific">Cymbomonas tetramitiformis</name>
    <dbReference type="NCBI Taxonomy" id="36881"/>
    <lineage>
        <taxon>Eukaryota</taxon>
        <taxon>Viridiplantae</taxon>
        <taxon>Chlorophyta</taxon>
        <taxon>Pyramimonadophyceae</taxon>
        <taxon>Pyramimonadales</taxon>
        <taxon>Pyramimonadaceae</taxon>
        <taxon>Cymbomonas</taxon>
    </lineage>
</organism>
<evidence type="ECO:0000256" key="3">
    <source>
        <dbReference type="ARBA" id="ARBA00022898"/>
    </source>
</evidence>
<keyword evidence="3" id="KW-0663">Pyridoxal phosphate</keyword>
<dbReference type="InterPro" id="IPR000653">
    <property type="entry name" value="DegT/StrS_aminotransferase"/>
</dbReference>
<name>A0AAE0BW25_9CHLO</name>
<gene>
    <name evidence="4" type="ORF">CYMTET_46473</name>
</gene>
<evidence type="ECO:0000313" key="4">
    <source>
        <dbReference type="EMBL" id="KAK3243898.1"/>
    </source>
</evidence>
<dbReference type="InterPro" id="IPR015424">
    <property type="entry name" value="PyrdxlP-dep_Trfase"/>
</dbReference>
<dbReference type="InterPro" id="IPR015422">
    <property type="entry name" value="PyrdxlP-dep_Trfase_small"/>
</dbReference>
<dbReference type="InterPro" id="IPR015421">
    <property type="entry name" value="PyrdxlP-dep_Trfase_major"/>
</dbReference>
<dbReference type="Gene3D" id="3.40.640.10">
    <property type="entry name" value="Type I PLP-dependent aspartate aminotransferase-like (Major domain)"/>
    <property type="match status" value="1"/>
</dbReference>
<dbReference type="Pfam" id="PF01041">
    <property type="entry name" value="DegT_DnrJ_EryC1"/>
    <property type="match status" value="1"/>
</dbReference>
<dbReference type="InterPro" id="IPR010111">
    <property type="entry name" value="Kynureninase"/>
</dbReference>
<evidence type="ECO:0000313" key="5">
    <source>
        <dbReference type="Proteomes" id="UP001190700"/>
    </source>
</evidence>
<dbReference type="GO" id="GO:0009435">
    <property type="term" value="P:NAD+ biosynthetic process"/>
    <property type="evidence" value="ECO:0007669"/>
    <property type="project" value="InterPro"/>
</dbReference>
<dbReference type="Proteomes" id="UP001190700">
    <property type="component" value="Unassembled WGS sequence"/>
</dbReference>
<dbReference type="SUPFAM" id="SSF53383">
    <property type="entry name" value="PLP-dependent transferases"/>
    <property type="match status" value="1"/>
</dbReference>
<keyword evidence="5" id="KW-1185">Reference proteome</keyword>
<dbReference type="GO" id="GO:0030429">
    <property type="term" value="F:kynureninase activity"/>
    <property type="evidence" value="ECO:0007669"/>
    <property type="project" value="InterPro"/>
</dbReference>
<comment type="caution">
    <text evidence="4">The sequence shown here is derived from an EMBL/GenBank/DDBJ whole genome shotgun (WGS) entry which is preliminary data.</text>
</comment>
<keyword evidence="1" id="KW-0662">Pyridine nucleotide biosynthesis</keyword>
<evidence type="ECO:0008006" key="6">
    <source>
        <dbReference type="Google" id="ProtNLM"/>
    </source>
</evidence>
<dbReference type="Gene3D" id="3.90.1150.10">
    <property type="entry name" value="Aspartate Aminotransferase, domain 1"/>
    <property type="match status" value="1"/>
</dbReference>
<reference evidence="4 5" key="1">
    <citation type="journal article" date="2015" name="Genome Biol. Evol.">
        <title>Comparative Genomics of a Bacterivorous Green Alga Reveals Evolutionary Causalities and Consequences of Phago-Mixotrophic Mode of Nutrition.</title>
        <authorList>
            <person name="Burns J.A."/>
            <person name="Paasch A."/>
            <person name="Narechania A."/>
            <person name="Kim E."/>
        </authorList>
    </citation>
    <scope>NUCLEOTIDE SEQUENCE [LARGE SCALE GENOMIC DNA]</scope>
    <source>
        <strain evidence="4 5">PLY_AMNH</strain>
    </source>
</reference>